<protein>
    <submittedName>
        <fullName evidence="2">NAD(P)H-binding protein</fullName>
    </submittedName>
</protein>
<dbReference type="Gene3D" id="3.90.25.10">
    <property type="entry name" value="UDP-galactose 4-epimerase, domain 1"/>
    <property type="match status" value="1"/>
</dbReference>
<organism evidence="2 3">
    <name type="scientific">Jatrophihabitans cynanchi</name>
    <dbReference type="NCBI Taxonomy" id="2944128"/>
    <lineage>
        <taxon>Bacteria</taxon>
        <taxon>Bacillati</taxon>
        <taxon>Actinomycetota</taxon>
        <taxon>Actinomycetes</taxon>
        <taxon>Jatrophihabitantales</taxon>
        <taxon>Jatrophihabitantaceae</taxon>
        <taxon>Jatrophihabitans</taxon>
    </lineage>
</organism>
<dbReference type="InterPro" id="IPR051604">
    <property type="entry name" value="Ergot_Alk_Oxidoreductase"/>
</dbReference>
<reference evidence="2" key="1">
    <citation type="submission" date="2022-05" db="EMBL/GenBank/DDBJ databases">
        <title>Jatrophihabitans sp. SB3-54 whole genome sequence.</title>
        <authorList>
            <person name="Suh M.K."/>
            <person name="Eom M.K."/>
            <person name="Kim J.S."/>
            <person name="Kim H.S."/>
            <person name="Do H.E."/>
            <person name="Shin Y.K."/>
            <person name="Lee J.-S."/>
        </authorList>
    </citation>
    <scope>NUCLEOTIDE SEQUENCE</scope>
    <source>
        <strain evidence="2">SB3-54</strain>
    </source>
</reference>
<gene>
    <name evidence="2" type="ORF">M6B22_11020</name>
</gene>
<name>A0ABY7JR97_9ACTN</name>
<feature type="domain" description="NAD(P)-binding" evidence="1">
    <location>
        <begin position="6"/>
        <end position="178"/>
    </location>
</feature>
<dbReference type="InterPro" id="IPR036291">
    <property type="entry name" value="NAD(P)-bd_dom_sf"/>
</dbReference>
<evidence type="ECO:0000313" key="2">
    <source>
        <dbReference type="EMBL" id="WAX55091.1"/>
    </source>
</evidence>
<dbReference type="PANTHER" id="PTHR43162:SF1">
    <property type="entry name" value="PRESTALK A DIFFERENTIATION PROTEIN A"/>
    <property type="match status" value="1"/>
</dbReference>
<dbReference type="SUPFAM" id="SSF51735">
    <property type="entry name" value="NAD(P)-binding Rossmann-fold domains"/>
    <property type="match status" value="1"/>
</dbReference>
<dbReference type="InterPro" id="IPR016040">
    <property type="entry name" value="NAD(P)-bd_dom"/>
</dbReference>
<dbReference type="Pfam" id="PF13460">
    <property type="entry name" value="NAD_binding_10"/>
    <property type="match status" value="1"/>
</dbReference>
<dbReference type="RefSeq" id="WP_269441593.1">
    <property type="nucleotide sequence ID" value="NZ_CP097463.1"/>
</dbReference>
<dbReference type="EMBL" id="CP097463">
    <property type="protein sequence ID" value="WAX55091.1"/>
    <property type="molecule type" value="Genomic_DNA"/>
</dbReference>
<sequence>MILITGASGHVGRELVAQLAHSGEPIRALVRDPARAENLPRAAELVVGDLSDPATLPPALEGVDRLFVLFPGIDHAPVGHLLTAARTAGVERLTYLSSYAVGIEPLPAMGRFHHEREQLIASHDIPATVLRPAGFMTNTLDWLATLRSDGFVLDPVGPGRAALIDPADIAAVAAATLLDGRHVGATYTLTGDEPLTVREQAHILEQAVGRPIPVREVASPEEAVRFRYPDGAPPALAAAIVQGLRQMRADTEGFLTHDVERLLGRAPRSFADWCRRHADAFRDGLDR</sequence>
<evidence type="ECO:0000313" key="3">
    <source>
        <dbReference type="Proteomes" id="UP001164693"/>
    </source>
</evidence>
<keyword evidence="3" id="KW-1185">Reference proteome</keyword>
<dbReference type="PANTHER" id="PTHR43162">
    <property type="match status" value="1"/>
</dbReference>
<evidence type="ECO:0000259" key="1">
    <source>
        <dbReference type="Pfam" id="PF13460"/>
    </source>
</evidence>
<dbReference type="Proteomes" id="UP001164693">
    <property type="component" value="Chromosome"/>
</dbReference>
<accession>A0ABY7JR97</accession>
<dbReference type="Gene3D" id="3.40.50.720">
    <property type="entry name" value="NAD(P)-binding Rossmann-like Domain"/>
    <property type="match status" value="1"/>
</dbReference>
<proteinExistence type="predicted"/>